<sequence length="74" mass="7832">STSPSNGITTPRPTQPGMVGNCDRFYFVEVDDSCASIASKHGISPIQFITWNPNVDGASCSGLRANACICVRVI</sequence>
<comment type="similarity">
    <text evidence="4">Belongs to the secreted LysM effector family.</text>
</comment>
<dbReference type="SUPFAM" id="SSF54106">
    <property type="entry name" value="LysM domain"/>
    <property type="match status" value="1"/>
</dbReference>
<feature type="non-terminal residue" evidence="6">
    <location>
        <position position="74"/>
    </location>
</feature>
<name>A0AAJ0A8M4_9PEZI</name>
<evidence type="ECO:0000313" key="7">
    <source>
        <dbReference type="Proteomes" id="UP001224890"/>
    </source>
</evidence>
<dbReference type="Proteomes" id="UP001224890">
    <property type="component" value="Unassembled WGS sequence"/>
</dbReference>
<dbReference type="EMBL" id="JAHMHR010000072">
    <property type="protein sequence ID" value="KAK1658512.1"/>
    <property type="molecule type" value="Genomic_DNA"/>
</dbReference>
<evidence type="ECO:0000259" key="5">
    <source>
        <dbReference type="PROSITE" id="PS51782"/>
    </source>
</evidence>
<dbReference type="Pfam" id="PF01476">
    <property type="entry name" value="LysM"/>
    <property type="match status" value="1"/>
</dbReference>
<keyword evidence="7" id="KW-1185">Reference proteome</keyword>
<dbReference type="InterPro" id="IPR036779">
    <property type="entry name" value="LysM_dom_sf"/>
</dbReference>
<proteinExistence type="inferred from homology"/>
<comment type="caution">
    <text evidence="6">The sequence shown here is derived from an EMBL/GenBank/DDBJ whole genome shotgun (WGS) entry which is preliminary data.</text>
</comment>
<dbReference type="PANTHER" id="PTHR34997:SF2">
    <property type="entry name" value="LYSM DOMAIN-CONTAINING PROTEIN-RELATED"/>
    <property type="match status" value="1"/>
</dbReference>
<dbReference type="Gene3D" id="3.10.350.10">
    <property type="entry name" value="LysM domain"/>
    <property type="match status" value="1"/>
</dbReference>
<feature type="non-terminal residue" evidence="6">
    <location>
        <position position="1"/>
    </location>
</feature>
<keyword evidence="2" id="KW-0732">Signal</keyword>
<keyword evidence="3" id="KW-0843">Virulence</keyword>
<dbReference type="CDD" id="cd00118">
    <property type="entry name" value="LysM"/>
    <property type="match status" value="1"/>
</dbReference>
<protein>
    <recommendedName>
        <fullName evidence="5">LysM domain-containing protein</fullName>
    </recommendedName>
</protein>
<evidence type="ECO:0000256" key="2">
    <source>
        <dbReference type="ARBA" id="ARBA00022729"/>
    </source>
</evidence>
<gene>
    <name evidence="6" type="ORF">BDP55DRAFT_516281</name>
</gene>
<dbReference type="PROSITE" id="PS51782">
    <property type="entry name" value="LYSM"/>
    <property type="match status" value="1"/>
</dbReference>
<dbReference type="RefSeq" id="XP_060423276.1">
    <property type="nucleotide sequence ID" value="XM_060567742.1"/>
</dbReference>
<evidence type="ECO:0000313" key="6">
    <source>
        <dbReference type="EMBL" id="KAK1658512.1"/>
    </source>
</evidence>
<dbReference type="InterPro" id="IPR018392">
    <property type="entry name" value="LysM"/>
</dbReference>
<evidence type="ECO:0000256" key="1">
    <source>
        <dbReference type="ARBA" id="ARBA00022669"/>
    </source>
</evidence>
<dbReference type="InterPro" id="IPR052210">
    <property type="entry name" value="LysM1-like"/>
</dbReference>
<dbReference type="PANTHER" id="PTHR34997">
    <property type="entry name" value="AM15"/>
    <property type="match status" value="1"/>
</dbReference>
<organism evidence="6 7">
    <name type="scientific">Colletotrichum godetiae</name>
    <dbReference type="NCBI Taxonomy" id="1209918"/>
    <lineage>
        <taxon>Eukaryota</taxon>
        <taxon>Fungi</taxon>
        <taxon>Dikarya</taxon>
        <taxon>Ascomycota</taxon>
        <taxon>Pezizomycotina</taxon>
        <taxon>Sordariomycetes</taxon>
        <taxon>Hypocreomycetidae</taxon>
        <taxon>Glomerellales</taxon>
        <taxon>Glomerellaceae</taxon>
        <taxon>Colletotrichum</taxon>
        <taxon>Colletotrichum acutatum species complex</taxon>
    </lineage>
</organism>
<evidence type="ECO:0000256" key="3">
    <source>
        <dbReference type="ARBA" id="ARBA00023026"/>
    </source>
</evidence>
<evidence type="ECO:0000256" key="4">
    <source>
        <dbReference type="ARBA" id="ARBA00044955"/>
    </source>
</evidence>
<dbReference type="AlphaFoldDB" id="A0AAJ0A8M4"/>
<dbReference type="GeneID" id="85452268"/>
<dbReference type="GO" id="GO:0008061">
    <property type="term" value="F:chitin binding"/>
    <property type="evidence" value="ECO:0007669"/>
    <property type="project" value="UniProtKB-KW"/>
</dbReference>
<reference evidence="6" key="1">
    <citation type="submission" date="2021-06" db="EMBL/GenBank/DDBJ databases">
        <title>Comparative genomics, transcriptomics and evolutionary studies reveal genomic signatures of adaptation to plant cell wall in hemibiotrophic fungi.</title>
        <authorList>
            <consortium name="DOE Joint Genome Institute"/>
            <person name="Baroncelli R."/>
            <person name="Diaz J.F."/>
            <person name="Benocci T."/>
            <person name="Peng M."/>
            <person name="Battaglia E."/>
            <person name="Haridas S."/>
            <person name="Andreopoulos W."/>
            <person name="Labutti K."/>
            <person name="Pangilinan J."/>
            <person name="Floch G.L."/>
            <person name="Makela M.R."/>
            <person name="Henrissat B."/>
            <person name="Grigoriev I.V."/>
            <person name="Crouch J.A."/>
            <person name="De Vries R.P."/>
            <person name="Sukno S.A."/>
            <person name="Thon M.R."/>
        </authorList>
    </citation>
    <scope>NUCLEOTIDE SEQUENCE</scope>
    <source>
        <strain evidence="6">CBS 193.32</strain>
    </source>
</reference>
<keyword evidence="1" id="KW-0147">Chitin-binding</keyword>
<feature type="domain" description="LysM" evidence="5">
    <location>
        <begin position="24"/>
        <end position="71"/>
    </location>
</feature>
<accession>A0AAJ0A8M4</accession>